<comment type="subunit">
    <text evidence="4">Interacts with translational regulator CsrA and flagellin(s).</text>
</comment>
<evidence type="ECO:0000256" key="1">
    <source>
        <dbReference type="ARBA" id="ARBA00022490"/>
    </source>
</evidence>
<dbReference type="RefSeq" id="WP_051614176.1">
    <property type="nucleotide sequence ID" value="NZ_JAMDLY010000006.1"/>
</dbReference>
<comment type="function">
    <text evidence="4">Acts as an anti-CsrA protein, binds CsrA and prevents it from repressing translation of its target genes, one of which is flagellin. Binds to flagellin and participates in the assembly of the flagellum.</text>
</comment>
<gene>
    <name evidence="4" type="primary">fliW</name>
    <name evidence="5" type="ORF">M5X04_04750</name>
</gene>
<evidence type="ECO:0000313" key="5">
    <source>
        <dbReference type="EMBL" id="MCY9528647.1"/>
    </source>
</evidence>
<evidence type="ECO:0000256" key="2">
    <source>
        <dbReference type="ARBA" id="ARBA00022795"/>
    </source>
</evidence>
<evidence type="ECO:0000256" key="3">
    <source>
        <dbReference type="ARBA" id="ARBA00022845"/>
    </source>
</evidence>
<keyword evidence="4" id="KW-0143">Chaperone</keyword>
<dbReference type="Proteomes" id="UP001527090">
    <property type="component" value="Unassembled WGS sequence"/>
</dbReference>
<comment type="caution">
    <text evidence="5">The sequence shown here is derived from an EMBL/GenBank/DDBJ whole genome shotgun (WGS) entry which is preliminary data.</text>
</comment>
<keyword evidence="5" id="KW-0969">Cilium</keyword>
<evidence type="ECO:0000313" key="6">
    <source>
        <dbReference type="Proteomes" id="UP001527090"/>
    </source>
</evidence>
<dbReference type="InterPro" id="IPR024046">
    <property type="entry name" value="Flagellar_assmbl_FliW_dom_sf"/>
</dbReference>
<keyword evidence="6" id="KW-1185">Reference proteome</keyword>
<comment type="similarity">
    <text evidence="4">Belongs to the FliW family.</text>
</comment>
<organism evidence="5 6">
    <name type="scientific">Paenibacillus alvei</name>
    <name type="common">Bacillus alvei</name>
    <dbReference type="NCBI Taxonomy" id="44250"/>
    <lineage>
        <taxon>Bacteria</taxon>
        <taxon>Bacillati</taxon>
        <taxon>Bacillota</taxon>
        <taxon>Bacilli</taxon>
        <taxon>Bacillales</taxon>
        <taxon>Paenibacillaceae</taxon>
        <taxon>Paenibacillus</taxon>
    </lineage>
</organism>
<protein>
    <recommendedName>
        <fullName evidence="4">Flagellar assembly factor FliW</fullName>
    </recommendedName>
</protein>
<keyword evidence="1 4" id="KW-0963">Cytoplasm</keyword>
<accession>A0ABT4E4H2</accession>
<evidence type="ECO:0000256" key="4">
    <source>
        <dbReference type="HAMAP-Rule" id="MF_01185"/>
    </source>
</evidence>
<reference evidence="5 6" key="1">
    <citation type="submission" date="2022-05" db="EMBL/GenBank/DDBJ databases">
        <title>Genome Sequencing of Bee-Associated Microbes.</title>
        <authorList>
            <person name="Dunlap C."/>
        </authorList>
    </citation>
    <scope>NUCLEOTIDE SEQUENCE [LARGE SCALE GENOMIC DNA]</scope>
    <source>
        <strain evidence="5 6">NRRL NRS-750</strain>
    </source>
</reference>
<dbReference type="EMBL" id="JAMDLY010000006">
    <property type="protein sequence ID" value="MCY9528647.1"/>
    <property type="molecule type" value="Genomic_DNA"/>
</dbReference>
<dbReference type="PANTHER" id="PTHR39190:SF1">
    <property type="entry name" value="FLAGELLAR ASSEMBLY FACTOR FLIW"/>
    <property type="match status" value="1"/>
</dbReference>
<sequence length="134" mass="15088">MISRQFSFKGSILGFEDFDAFDLKEIEGTSFYQLEALDNSEIKFVVINPFDWKNDYSFILDNSCKEGLKLNDPNDALVMNIVTIKDPFTSSTVNYAAPLVMNVDNGLAMQFVIQDNKTYSSKTPLFDAVKEGGE</sequence>
<dbReference type="SUPFAM" id="SSF141457">
    <property type="entry name" value="BH3618-like"/>
    <property type="match status" value="1"/>
</dbReference>
<keyword evidence="5" id="KW-0282">Flagellum</keyword>
<name>A0ABT4E4H2_PAEAL</name>
<keyword evidence="3 4" id="KW-0810">Translation regulation</keyword>
<comment type="subcellular location">
    <subcellularLocation>
        <location evidence="4">Cytoplasm</location>
    </subcellularLocation>
</comment>
<keyword evidence="5" id="KW-0966">Cell projection</keyword>
<keyword evidence="2 4" id="KW-1005">Bacterial flagellum biogenesis</keyword>
<dbReference type="Pfam" id="PF02623">
    <property type="entry name" value="FliW"/>
    <property type="match status" value="1"/>
</dbReference>
<dbReference type="Gene3D" id="2.30.290.10">
    <property type="entry name" value="BH3618-like"/>
    <property type="match status" value="1"/>
</dbReference>
<proteinExistence type="inferred from homology"/>
<dbReference type="PANTHER" id="PTHR39190">
    <property type="entry name" value="FLAGELLAR ASSEMBLY FACTOR FLIW"/>
    <property type="match status" value="1"/>
</dbReference>
<dbReference type="HAMAP" id="MF_01185">
    <property type="entry name" value="FliW"/>
    <property type="match status" value="1"/>
</dbReference>
<dbReference type="InterPro" id="IPR003775">
    <property type="entry name" value="Flagellar_assembly_factor_FliW"/>
</dbReference>